<evidence type="ECO:0000313" key="3">
    <source>
        <dbReference type="Proteomes" id="UP000016660"/>
    </source>
</evidence>
<proteinExistence type="predicted"/>
<sequence length="61" mass="7281">MSIGLTKKMTEIFENPSFFPIFPDLSYLILDFCLFYYILITSLCYSYLFILKTKKYGTKQQ</sequence>
<keyword evidence="1" id="KW-1133">Transmembrane helix</keyword>
<feature type="transmembrane region" description="Helical" evidence="1">
    <location>
        <begin position="25"/>
        <end position="51"/>
    </location>
</feature>
<organism evidence="2 3">
    <name type="scientific">Prevotella disiens JCM 6334 = ATCC 29426</name>
    <dbReference type="NCBI Taxonomy" id="1235811"/>
    <lineage>
        <taxon>Bacteria</taxon>
        <taxon>Pseudomonadati</taxon>
        <taxon>Bacteroidota</taxon>
        <taxon>Bacteroidia</taxon>
        <taxon>Bacteroidales</taxon>
        <taxon>Prevotellaceae</taxon>
        <taxon>Prevotella</taxon>
    </lineage>
</organism>
<dbReference type="Proteomes" id="UP000016660">
    <property type="component" value="Unassembled WGS sequence"/>
</dbReference>
<protein>
    <submittedName>
        <fullName evidence="2">Uncharacterized protein</fullName>
    </submittedName>
</protein>
<gene>
    <name evidence="2" type="ORF">HMPREF0653_02791</name>
</gene>
<name>A0ABP2Y3H7_9BACT</name>
<evidence type="ECO:0000313" key="2">
    <source>
        <dbReference type="EMBL" id="ERJ70849.1"/>
    </source>
</evidence>
<reference evidence="2 3" key="1">
    <citation type="submission" date="2013-06" db="EMBL/GenBank/DDBJ databases">
        <authorList>
            <person name="Weinstock G."/>
            <person name="Sodergren E."/>
            <person name="Lobos E.A."/>
            <person name="Fulton L."/>
            <person name="Fulton R."/>
            <person name="Courtney L."/>
            <person name="Fronick C."/>
            <person name="O'Laughlin M."/>
            <person name="Godfrey J."/>
            <person name="Wilson R.M."/>
            <person name="Miner T."/>
            <person name="Farmer C."/>
            <person name="Delehaunty K."/>
            <person name="Cordes M."/>
            <person name="Minx P."/>
            <person name="Tomlinson C."/>
            <person name="Chen J."/>
            <person name="Wollam A."/>
            <person name="Pepin K.H."/>
            <person name="Bhonagiri V."/>
            <person name="Zhang X."/>
            <person name="Warren W."/>
            <person name="Mitreva M."/>
            <person name="Mardis E.R."/>
            <person name="Wilson R.K."/>
        </authorList>
    </citation>
    <scope>NUCLEOTIDE SEQUENCE [LARGE SCALE GENOMIC DNA]</scope>
    <source>
        <strain evidence="2 3">ATCC 29426</strain>
    </source>
</reference>
<accession>A0ABP2Y3H7</accession>
<evidence type="ECO:0000256" key="1">
    <source>
        <dbReference type="SAM" id="Phobius"/>
    </source>
</evidence>
<comment type="caution">
    <text evidence="2">The sequence shown here is derived from an EMBL/GenBank/DDBJ whole genome shotgun (WGS) entry which is preliminary data.</text>
</comment>
<keyword evidence="3" id="KW-1185">Reference proteome</keyword>
<dbReference type="EMBL" id="AWUY01000360">
    <property type="protein sequence ID" value="ERJ70849.1"/>
    <property type="molecule type" value="Genomic_DNA"/>
</dbReference>
<keyword evidence="1" id="KW-0812">Transmembrane</keyword>
<keyword evidence="1" id="KW-0472">Membrane</keyword>